<organism evidence="2 3">
    <name type="scientific">Paraconexibacter antarcticus</name>
    <dbReference type="NCBI Taxonomy" id="2949664"/>
    <lineage>
        <taxon>Bacteria</taxon>
        <taxon>Bacillati</taxon>
        <taxon>Actinomycetota</taxon>
        <taxon>Thermoleophilia</taxon>
        <taxon>Solirubrobacterales</taxon>
        <taxon>Paraconexibacteraceae</taxon>
        <taxon>Paraconexibacter</taxon>
    </lineage>
</organism>
<dbReference type="InterPro" id="IPR008894">
    <property type="entry name" value="QdtA_cupin_dom"/>
</dbReference>
<dbReference type="InterPro" id="IPR011051">
    <property type="entry name" value="RmlC_Cupin_sf"/>
</dbReference>
<reference evidence="2 3" key="1">
    <citation type="submission" date="2022-06" db="EMBL/GenBank/DDBJ databases">
        <title>Paraconexibacter antarcticus.</title>
        <authorList>
            <person name="Kim C.S."/>
        </authorList>
    </citation>
    <scope>NUCLEOTIDE SEQUENCE [LARGE SCALE GENOMIC DNA]</scope>
    <source>
        <strain evidence="2 3">02-257</strain>
    </source>
</reference>
<dbReference type="Gene3D" id="2.60.120.10">
    <property type="entry name" value="Jelly Rolls"/>
    <property type="match status" value="1"/>
</dbReference>
<feature type="domain" description="Sugar 3,4-ketoisomerase QdtA cupin" evidence="1">
    <location>
        <begin position="39"/>
        <end position="166"/>
    </location>
</feature>
<name>A0ABY5DWG6_9ACTN</name>
<evidence type="ECO:0000313" key="3">
    <source>
        <dbReference type="Proteomes" id="UP001056035"/>
    </source>
</evidence>
<evidence type="ECO:0000259" key="1">
    <source>
        <dbReference type="Pfam" id="PF05523"/>
    </source>
</evidence>
<dbReference type="Proteomes" id="UP001056035">
    <property type="component" value="Chromosome"/>
</dbReference>
<dbReference type="InterPro" id="IPR014710">
    <property type="entry name" value="RmlC-like_jellyroll"/>
</dbReference>
<evidence type="ECO:0000313" key="2">
    <source>
        <dbReference type="EMBL" id="UTI66363.1"/>
    </source>
</evidence>
<accession>A0ABY5DWG6</accession>
<keyword evidence="3" id="KW-1185">Reference proteome</keyword>
<gene>
    <name evidence="2" type="ORF">NBH00_09170</name>
</gene>
<dbReference type="Pfam" id="PF05523">
    <property type="entry name" value="FdtA"/>
    <property type="match status" value="1"/>
</dbReference>
<protein>
    <submittedName>
        <fullName evidence="2">FdtA/QdtA family cupin domain-containing protein</fullName>
    </submittedName>
</protein>
<dbReference type="CDD" id="cd20292">
    <property type="entry name" value="cupin_QdtA-like"/>
    <property type="match status" value="1"/>
</dbReference>
<sequence length="184" mass="20420">MAPLIPVEPYLADVERRAPHPRGRRLEDARVNTRIGKTGCRVIDLPRVADPRGNLTFVEGDNHVPFDIARVYYLYDVPGGTSRGGHAHRDLQALIIAASGSFDVSVDDGEHQERFFLNRSYHGLLVPNMVWRELDNFSSGGVCLVLASAVYEEDDYIRDHAEFREVARARRAAEPAPPSAADAA</sequence>
<dbReference type="EMBL" id="CP098502">
    <property type="protein sequence ID" value="UTI66363.1"/>
    <property type="molecule type" value="Genomic_DNA"/>
</dbReference>
<proteinExistence type="predicted"/>
<dbReference type="SUPFAM" id="SSF51182">
    <property type="entry name" value="RmlC-like cupins"/>
    <property type="match status" value="1"/>
</dbReference>